<evidence type="ECO:0000256" key="3">
    <source>
        <dbReference type="ARBA" id="ARBA00022833"/>
    </source>
</evidence>
<dbReference type="InterPro" id="IPR052667">
    <property type="entry name" value="E3_ubiquitin-ligase_RING"/>
</dbReference>
<evidence type="ECO:0000313" key="8">
    <source>
        <dbReference type="Proteomes" id="UP000041254"/>
    </source>
</evidence>
<feature type="region of interest" description="Disordered" evidence="5">
    <location>
        <begin position="107"/>
        <end position="171"/>
    </location>
</feature>
<keyword evidence="3" id="KW-0862">Zinc</keyword>
<evidence type="ECO:0000256" key="5">
    <source>
        <dbReference type="SAM" id="MobiDB-lite"/>
    </source>
</evidence>
<dbReference type="OrthoDB" id="426324at2759"/>
<protein>
    <recommendedName>
        <fullName evidence="6">RING-type domain-containing protein</fullName>
    </recommendedName>
</protein>
<dbReference type="VEuPathDB" id="CryptoDB:Vbra_14306"/>
<dbReference type="SMART" id="SM00184">
    <property type="entry name" value="RING"/>
    <property type="match status" value="1"/>
</dbReference>
<keyword evidence="2 4" id="KW-0863">Zinc-finger</keyword>
<evidence type="ECO:0000256" key="2">
    <source>
        <dbReference type="ARBA" id="ARBA00022771"/>
    </source>
</evidence>
<proteinExistence type="predicted"/>
<dbReference type="InParanoid" id="A0A0G4F2A3"/>
<keyword evidence="8" id="KW-1185">Reference proteome</keyword>
<dbReference type="PROSITE" id="PS50089">
    <property type="entry name" value="ZF_RING_2"/>
    <property type="match status" value="1"/>
</dbReference>
<dbReference type="PhylomeDB" id="A0A0G4F2A3"/>
<feature type="compositionally biased region" description="Polar residues" evidence="5">
    <location>
        <begin position="150"/>
        <end position="171"/>
    </location>
</feature>
<keyword evidence="1" id="KW-0479">Metal-binding</keyword>
<dbReference type="InterPro" id="IPR013083">
    <property type="entry name" value="Znf_RING/FYVE/PHD"/>
</dbReference>
<dbReference type="EMBL" id="CDMY01000364">
    <property type="protein sequence ID" value="CEM05761.1"/>
    <property type="molecule type" value="Genomic_DNA"/>
</dbReference>
<dbReference type="PANTHER" id="PTHR47156">
    <property type="entry name" value="PROTEIN CBG20824"/>
    <property type="match status" value="1"/>
</dbReference>
<dbReference type="Gene3D" id="3.30.40.10">
    <property type="entry name" value="Zinc/RING finger domain, C3HC4 (zinc finger)"/>
    <property type="match status" value="1"/>
</dbReference>
<evidence type="ECO:0000256" key="1">
    <source>
        <dbReference type="ARBA" id="ARBA00022723"/>
    </source>
</evidence>
<dbReference type="PROSITE" id="PS00518">
    <property type="entry name" value="ZF_RING_1"/>
    <property type="match status" value="1"/>
</dbReference>
<feature type="compositionally biased region" description="Low complexity" evidence="5">
    <location>
        <begin position="107"/>
        <end position="117"/>
    </location>
</feature>
<gene>
    <name evidence="7" type="ORF">Vbra_14306</name>
</gene>
<dbReference type="InterPro" id="IPR027370">
    <property type="entry name" value="Znf-RING_euk"/>
</dbReference>
<organism evidence="7 8">
    <name type="scientific">Vitrella brassicaformis (strain CCMP3155)</name>
    <dbReference type="NCBI Taxonomy" id="1169540"/>
    <lineage>
        <taxon>Eukaryota</taxon>
        <taxon>Sar</taxon>
        <taxon>Alveolata</taxon>
        <taxon>Colpodellida</taxon>
        <taxon>Vitrellaceae</taxon>
        <taxon>Vitrella</taxon>
    </lineage>
</organism>
<dbReference type="AlphaFoldDB" id="A0A0G4F2A3"/>
<name>A0A0G4F2A3_VITBC</name>
<dbReference type="SUPFAM" id="SSF57850">
    <property type="entry name" value="RING/U-box"/>
    <property type="match status" value="1"/>
</dbReference>
<dbReference type="PANTHER" id="PTHR47156:SF10">
    <property type="entry name" value="E3 UBIQUITIN-PROTEIN LIGASE TRIM-21-RELATED"/>
    <property type="match status" value="1"/>
</dbReference>
<dbReference type="Pfam" id="PF13445">
    <property type="entry name" value="zf-RING_UBOX"/>
    <property type="match status" value="1"/>
</dbReference>
<feature type="domain" description="RING-type" evidence="6">
    <location>
        <begin position="33"/>
        <end position="83"/>
    </location>
</feature>
<evidence type="ECO:0000256" key="4">
    <source>
        <dbReference type="PROSITE-ProRule" id="PRU00175"/>
    </source>
</evidence>
<dbReference type="Proteomes" id="UP000041254">
    <property type="component" value="Unassembled WGS sequence"/>
</dbReference>
<dbReference type="InterPro" id="IPR017907">
    <property type="entry name" value="Znf_RING_CS"/>
</dbReference>
<reference evidence="7 8" key="1">
    <citation type="submission" date="2014-11" db="EMBL/GenBank/DDBJ databases">
        <authorList>
            <person name="Zhu J."/>
            <person name="Qi W."/>
            <person name="Song R."/>
        </authorList>
    </citation>
    <scope>NUCLEOTIDE SEQUENCE [LARGE SCALE GENOMIC DNA]</scope>
</reference>
<sequence>MRVKIWPFRRAPPVVKRHRGGQICREMAPLPQCGVCLEDYHHEDAHRQPHGLRCGHSFCAACVEGRIGSHPHGHPFAVCPTCRRETPQSDVHINYGLRDIVEQLRKATAAAPTDPTTPAVPPSGQDAPLTARQRRQQENADYTFEVPLSNEINATDSPSPTVANGSGSLDI</sequence>
<dbReference type="InterPro" id="IPR001841">
    <property type="entry name" value="Znf_RING"/>
</dbReference>
<dbReference type="GO" id="GO:0008270">
    <property type="term" value="F:zinc ion binding"/>
    <property type="evidence" value="ECO:0007669"/>
    <property type="project" value="UniProtKB-KW"/>
</dbReference>
<evidence type="ECO:0000313" key="7">
    <source>
        <dbReference type="EMBL" id="CEM05761.1"/>
    </source>
</evidence>
<accession>A0A0G4F2A3</accession>
<evidence type="ECO:0000259" key="6">
    <source>
        <dbReference type="PROSITE" id="PS50089"/>
    </source>
</evidence>